<dbReference type="InterPro" id="IPR057986">
    <property type="entry name" value="TPR_Rlf/292/654"/>
</dbReference>
<feature type="compositionally biased region" description="Basic residues" evidence="13">
    <location>
        <begin position="1715"/>
        <end position="1727"/>
    </location>
</feature>
<evidence type="ECO:0000313" key="15">
    <source>
        <dbReference type="Ensembl" id="ENSLLEP00000041973.1"/>
    </source>
</evidence>
<keyword evidence="10" id="KW-0804">Transcription</keyword>
<keyword evidence="6 12" id="KW-0863">Zinc-finger</keyword>
<feature type="region of interest" description="Disordered" evidence="13">
    <location>
        <begin position="1805"/>
        <end position="1828"/>
    </location>
</feature>
<dbReference type="Pfam" id="PF26218">
    <property type="entry name" value="zf_C2H2_ZNF292"/>
    <property type="match status" value="2"/>
</dbReference>
<feature type="domain" description="C2H2-type" evidence="14">
    <location>
        <begin position="568"/>
        <end position="595"/>
    </location>
</feature>
<dbReference type="Pfam" id="PF25420">
    <property type="entry name" value="zf-C2H2_ZN292"/>
    <property type="match status" value="1"/>
</dbReference>
<dbReference type="Pfam" id="PF25580">
    <property type="entry name" value="TPR_Rlf"/>
    <property type="match status" value="1"/>
</dbReference>
<evidence type="ECO:0000256" key="12">
    <source>
        <dbReference type="PROSITE-ProRule" id="PRU00042"/>
    </source>
</evidence>
<dbReference type="InterPro" id="IPR013087">
    <property type="entry name" value="Znf_C2H2_type"/>
</dbReference>
<feature type="region of interest" description="Disordered" evidence="13">
    <location>
        <begin position="1682"/>
        <end position="1739"/>
    </location>
</feature>
<feature type="domain" description="C2H2-type" evidence="14">
    <location>
        <begin position="1099"/>
        <end position="1129"/>
    </location>
</feature>
<proteinExistence type="inferred from homology"/>
<keyword evidence="8" id="KW-0805">Transcription regulation</keyword>
<feature type="domain" description="C2H2-type" evidence="14">
    <location>
        <begin position="717"/>
        <end position="744"/>
    </location>
</feature>
<feature type="compositionally biased region" description="Basic and acidic residues" evidence="13">
    <location>
        <begin position="1451"/>
        <end position="1461"/>
    </location>
</feature>
<reference evidence="15" key="1">
    <citation type="submission" date="2025-08" db="UniProtKB">
        <authorList>
            <consortium name="Ensembl"/>
        </authorList>
    </citation>
    <scope>IDENTIFICATION</scope>
</reference>
<feature type="region of interest" description="Disordered" evidence="13">
    <location>
        <begin position="1537"/>
        <end position="1561"/>
    </location>
</feature>
<evidence type="ECO:0000256" key="2">
    <source>
        <dbReference type="ARBA" id="ARBA00006991"/>
    </source>
</evidence>
<feature type="domain" description="C2H2-type" evidence="14">
    <location>
        <begin position="2036"/>
        <end position="2061"/>
    </location>
</feature>
<dbReference type="PANTHER" id="PTHR15507">
    <property type="entry name" value="ZINC FINGER PROTEIN RLF"/>
    <property type="match status" value="1"/>
</dbReference>
<feature type="compositionally biased region" description="Polar residues" evidence="13">
    <location>
        <begin position="1682"/>
        <end position="1696"/>
    </location>
</feature>
<feature type="region of interest" description="Disordered" evidence="13">
    <location>
        <begin position="648"/>
        <end position="667"/>
    </location>
</feature>
<feature type="domain" description="C2H2-type" evidence="14">
    <location>
        <begin position="802"/>
        <end position="828"/>
    </location>
</feature>
<keyword evidence="7" id="KW-0862">Zinc</keyword>
<evidence type="ECO:0000256" key="10">
    <source>
        <dbReference type="ARBA" id="ARBA00023163"/>
    </source>
</evidence>
<evidence type="ECO:0000313" key="16">
    <source>
        <dbReference type="Proteomes" id="UP000694569"/>
    </source>
</evidence>
<dbReference type="GO" id="GO:0003677">
    <property type="term" value="F:DNA binding"/>
    <property type="evidence" value="ECO:0007669"/>
    <property type="project" value="UniProtKB-KW"/>
</dbReference>
<dbReference type="GO" id="GO:0005634">
    <property type="term" value="C:nucleus"/>
    <property type="evidence" value="ECO:0007669"/>
    <property type="project" value="UniProtKB-SubCell"/>
</dbReference>
<sequence length="2788" mass="313240">MADGEAVRERSPGPDVNIEIPRLADGLQELGSRLRTDAGEEENPVQAATDYCQRFCQVLLEYAEKWKAPEDSLPLLEVYTVAIESYAEARPYLTSDCENVAVVLERLSLSCVELLLCLPHELPDDHWTRFQYSIQAAYKGLITCGSHELSLLFSISQEVGIWKDPVLQKLLNQEAQDPYDIDRFLLSEGPILLEMRIKRLLKLSKIVPATSLAKLCSDHPEMSKRGHFKQIYLTCLCADSPNIRLIEEIAKVDCKDALDMICNLESDGDEKTSLILCAAFLSRQLQFGEMYCAWELTLFWSKLQRRVDPSIQVYLERCRQLSLLTKTVYHIFFLIKVIQSETEAAGLPTCIELCVRALRLESSENSPKVKISICKTISCLLPDDLEVKRACQLSEFLLEPTVDAYYAVEMLYNQPDQKYDEESLPVPNSLRCELLLVLKTRWPFDPEFWDWKTLKRQCLALMGEEASIVSSIDELNDHEVYDQMDSYHDMTKAASLNGYECFEPSNIMGLVDEKKKKKHIKNLKERGCISERFRNWQAYMQYCVLCDKEFLGHRIVRHAQKHFKDGVYCCPICAKEYNTKESFVPHVTLHVKQSSKERLETMGSTRRLPRLPKKTPACKTKKTVVISKQERAIKKNSLYSDDFIVFNDNDNSDDNDERDNHSDELESDKQVVVDEFPCPVQYCNKGFKYFKNLIAHVRGHKDCEEATRFLEIQSKKVICQYCRRQFVSLTHLNDHLQMHCGAHPYFCIQLKCKGAFDTYAELLTHRKEHRIFRARCMFPKCGRIFSAAYMLFDHEAQHYNTFTCKNNDCGKIYHSQLQLDRHMCDHAGVVGQESYSNTDAELTDQPGTDSINEYVRIKVESLHEDSIDCGFSVASSRSELPMDQMPKMISLKTESFVPAPVEQNMHALDPLPPPADFPATISFNDPALHTTNLRMNHNTVLKTEFVPPSDLQEDPNKLPSFSKEMCDALILNGNKFIDAANTTETPVPVSIGLEDSHLPIQECKMENHSDGTASLNCCEGAMKVDSHIDSVSGKLFKVEIQGPPLCENNLDMPVYEARIKSEEALSLSLESSSLLSNIVPHVVTNTKVTPLPQAPPQRFKCNVEGCPRIYNSVQSIGKHMKTIHPDHYPDFKTERKNRKKIKAGSSQIYEEQTYRILPPADGSSSPSFQSSSVPSAGLGFQSPVKSAIPAFTSSGQSSNPVFQMPGQNTSPTYKFQVQNTDSVFQSTLQNSGSSVHTRGQNTNPNFQHTVQKVCSDFSPTVQNTNPDYQTQVQHASTTFHSPTVQNNSNPVFCNQLQHIPNTVFPAHLETLVNPLLSSVDSIITQDLSKNVTDPLLGPEVGNLTNATLTSQLEDLAKVVLPLKFENGSDPFLPMPTENDPLPVLSSLSGNTIFSQLGSNTDHELSGSEAVNSVFLKEEPDTENSFNKQIDSSDMETSFNLEKSAGMLSSHGENKNVGEKTKTRERRPKSSSRVKCPAIIKDGKFICSRCFRAFSNPRSLGGHLSKRAVCKPHNEYDISHVPAPDNQTSVLTSMMSSDTPKQTLLSPPQTFNPEGSLKEEPFNRTISPEETTTFLQSGFAHPNVPTFLPCIKTEGMIKQEFDAPHTVEQVPYNHHMTSENRVSGNNTLSCSLLAGASTPLIAPLKNKLDSSNMVNTNLNNCESETFFPEEGCLKMDDNELCSNPALNSPENSMSNPVGSARVSVISGPQKSGGTSAKKKSVSSKKRKKNPDAPTTDRASHELVKNILAALSNLPVSIGGSNSQSPVEMQPNLMSYGSELLENIAKHLNSADKQLFLACINESLKANPEAQDSSQPTPQSDNPDTQNLSNCKEQTDFDIQADYEGKPCDHSPLDTNVVFPVNTQHGHSMLPQTQDIINGSIEDIPDATCPDSTSSPVDKMNIPVCSVSPTQDVNHTTVDTEVLEIMDLVQKMQLADDFLPEETATYPDTECHTADSLSHTSSVIVPNPSLGVPHDETDELSKSLVDKGIAKPFICQEDDCSYCAMTKDALFKHYAKVHYYTQEKILEIKKHQLKFAPFRCVIPSCTKTFTRNSNLRAHCQSMHHFTSDQMVKLKIKRPYERKSLSESMASPVQEMSPKMTDVEKCSELQTVPPLILKREPETYLVVLPTSKPLKEEEPDQFCGVPTPNVPIVQNLSPNVKGSRVRKKKKRIEQLTKNMQKDAKPSHVLAPYKPYKCVHQGCTAAFTIQQNLILHYQAVHKSDLSKFSLEEDAKDDGENGLLREFRCVETDCSRIFQEIASLIQHYVNFHEMIAEEIENVVSSFLNSGNFKCDQHQCTSLFTTCAEYIEHLESVHEIRTKQVKSDGDEMYKCDCEGCDRVYATRSNLLRHIFRKHNDKHKEHLLRPKKLSLSDLENPDEKNQKEKPKVPKIKIEVSMREVPKSKRAKGNNLEDFKAGFGQTQPGPLSLKYGRHTYALKPKDVALAECTGSSAKQYPCMIRGCKSIVTSEFNINRHYKCHKLSKAFIIKHRKALVVCKRRIRTKALDCPKIDPAESTPRPKVEQKVVPVQEEAIPNLNESSDESTISVSQPSETEKDEMDELAELFIAKLSNEDSTGSESQARTLPTASNDSLETNTYLSELDRDASYLKRPNKQNHSTPNKKSKLDDSEETLSAKSDCGASDEEAVADELTTEEPPAFDMGSFKPMGFELSFLKFIEESVAKEKTPEELAEHRTDIQLAEEKLEFSGEEECPWDTTGSDAYLLFANPSCFADFGNIKIIIDQRFTDYVDLILKQLNELKPVVVLKRQVISWDDSESVAKEQNVDIDEHSEV</sequence>
<feature type="domain" description="C2H2-type" evidence="14">
    <location>
        <begin position="1484"/>
        <end position="1511"/>
    </location>
</feature>
<feature type="compositionally biased region" description="Basic and acidic residues" evidence="13">
    <location>
        <begin position="658"/>
        <end position="667"/>
    </location>
</feature>
<dbReference type="InterPro" id="IPR036236">
    <property type="entry name" value="Znf_C2H2_sf"/>
</dbReference>
<evidence type="ECO:0000256" key="5">
    <source>
        <dbReference type="ARBA" id="ARBA00022737"/>
    </source>
</evidence>
<accession>A0A8C5QSE6</accession>
<evidence type="ECO:0000256" key="6">
    <source>
        <dbReference type="ARBA" id="ARBA00022771"/>
    </source>
</evidence>
<feature type="compositionally biased region" description="Basic residues" evidence="13">
    <location>
        <begin position="1462"/>
        <end position="1471"/>
    </location>
</feature>
<evidence type="ECO:0000256" key="11">
    <source>
        <dbReference type="ARBA" id="ARBA00023242"/>
    </source>
</evidence>
<feature type="domain" description="C2H2-type" evidence="14">
    <location>
        <begin position="676"/>
        <end position="705"/>
    </location>
</feature>
<feature type="domain" description="C2H2-type" evidence="14">
    <location>
        <begin position="2327"/>
        <end position="2357"/>
    </location>
</feature>
<feature type="compositionally biased region" description="Polar residues" evidence="13">
    <location>
        <begin position="1537"/>
        <end position="1552"/>
    </location>
</feature>
<comment type="similarity">
    <text evidence="2">Belongs to the krueppel C2H2-type zinc-finger protein family.</text>
</comment>
<dbReference type="Proteomes" id="UP000694569">
    <property type="component" value="Unplaced"/>
</dbReference>
<evidence type="ECO:0000259" key="14">
    <source>
        <dbReference type="PROSITE" id="PS50157"/>
    </source>
</evidence>
<protein>
    <submittedName>
        <fullName evidence="15">Zinc finger protein 292</fullName>
    </submittedName>
</protein>
<comment type="subcellular location">
    <subcellularLocation>
        <location evidence="1">Nucleus</location>
    </subcellularLocation>
</comment>
<evidence type="ECO:0000256" key="8">
    <source>
        <dbReference type="ARBA" id="ARBA00023015"/>
    </source>
</evidence>
<dbReference type="PROSITE" id="PS00028">
    <property type="entry name" value="ZINC_FINGER_C2H2_1"/>
    <property type="match status" value="11"/>
</dbReference>
<dbReference type="InterPro" id="IPR058902">
    <property type="entry name" value="zf_C2H2_ZNF292/Rlf"/>
</dbReference>
<keyword evidence="16" id="KW-1185">Reference proteome</keyword>
<reference evidence="15" key="2">
    <citation type="submission" date="2025-09" db="UniProtKB">
        <authorList>
            <consortium name="Ensembl"/>
        </authorList>
    </citation>
    <scope>IDENTIFICATION</scope>
</reference>
<organism evidence="15 16">
    <name type="scientific">Leptobrachium leishanense</name>
    <name type="common">Leishan spiny toad</name>
    <dbReference type="NCBI Taxonomy" id="445787"/>
    <lineage>
        <taxon>Eukaryota</taxon>
        <taxon>Metazoa</taxon>
        <taxon>Chordata</taxon>
        <taxon>Craniata</taxon>
        <taxon>Vertebrata</taxon>
        <taxon>Euteleostomi</taxon>
        <taxon>Amphibia</taxon>
        <taxon>Batrachia</taxon>
        <taxon>Anura</taxon>
        <taxon>Pelobatoidea</taxon>
        <taxon>Megophryidae</taxon>
        <taxon>Leptobrachium</taxon>
    </lineage>
</organism>
<feature type="compositionally biased region" description="Acidic residues" evidence="13">
    <location>
        <begin position="2637"/>
        <end position="2649"/>
    </location>
</feature>
<feature type="domain" description="C2H2-type" evidence="14">
    <location>
        <begin position="2242"/>
        <end position="2267"/>
    </location>
</feature>
<dbReference type="Gene3D" id="3.30.160.60">
    <property type="entry name" value="Classic Zinc Finger"/>
    <property type="match status" value="4"/>
</dbReference>
<evidence type="ECO:0000256" key="7">
    <source>
        <dbReference type="ARBA" id="ARBA00022833"/>
    </source>
</evidence>
<dbReference type="Ensembl" id="ENSLLET00000043653.1">
    <property type="protein sequence ID" value="ENSLLEP00000041973.1"/>
    <property type="gene ID" value="ENSLLEG00000026699.1"/>
</dbReference>
<keyword evidence="3" id="KW-0597">Phosphoprotein</keyword>
<name>A0A8C5QSE6_9ANUR</name>
<evidence type="ECO:0000256" key="4">
    <source>
        <dbReference type="ARBA" id="ARBA00022723"/>
    </source>
</evidence>
<dbReference type="InterPro" id="IPR052251">
    <property type="entry name" value="GH-ZnFinger_Regulators"/>
</dbReference>
<dbReference type="GeneTree" id="ENSGT00950000183034"/>
<feature type="region of interest" description="Disordered" evidence="13">
    <location>
        <begin position="1445"/>
        <end position="1473"/>
    </location>
</feature>
<dbReference type="FunFam" id="3.30.160.60:FF:001500">
    <property type="entry name" value="Zinc finger protein 292"/>
    <property type="match status" value="1"/>
</dbReference>
<feature type="region of interest" description="Disordered" evidence="13">
    <location>
        <begin position="2528"/>
        <end position="2553"/>
    </location>
</feature>
<feature type="domain" description="C2H2-type" evidence="14">
    <location>
        <begin position="2192"/>
        <end position="2222"/>
    </location>
</feature>
<dbReference type="PANTHER" id="PTHR15507:SF14">
    <property type="entry name" value="ZINC FINGER PROTEIN 292"/>
    <property type="match status" value="1"/>
</dbReference>
<dbReference type="GO" id="GO:0008270">
    <property type="term" value="F:zinc ion binding"/>
    <property type="evidence" value="ECO:0007669"/>
    <property type="project" value="UniProtKB-KW"/>
</dbReference>
<evidence type="ECO:0000256" key="9">
    <source>
        <dbReference type="ARBA" id="ARBA00023125"/>
    </source>
</evidence>
<keyword evidence="11" id="KW-0539">Nucleus</keyword>
<feature type="compositionally biased region" description="Polar residues" evidence="13">
    <location>
        <begin position="2533"/>
        <end position="2548"/>
    </location>
</feature>
<dbReference type="GO" id="GO:0000981">
    <property type="term" value="F:DNA-binding transcription factor activity, RNA polymerase II-specific"/>
    <property type="evidence" value="ECO:0007669"/>
    <property type="project" value="TreeGrafter"/>
</dbReference>
<feature type="region of interest" description="Disordered" evidence="13">
    <location>
        <begin position="2567"/>
        <end position="2659"/>
    </location>
</feature>
<feature type="compositionally biased region" description="Polar residues" evidence="13">
    <location>
        <begin position="2569"/>
        <end position="2595"/>
    </location>
</feature>
<evidence type="ECO:0000256" key="1">
    <source>
        <dbReference type="ARBA" id="ARBA00004123"/>
    </source>
</evidence>
<keyword evidence="9" id="KW-0238">DNA-binding</keyword>
<gene>
    <name evidence="15" type="primary">ZNF292</name>
</gene>
<dbReference type="Pfam" id="PF00096">
    <property type="entry name" value="zf-C2H2"/>
    <property type="match status" value="2"/>
</dbReference>
<dbReference type="OrthoDB" id="427030at2759"/>
<keyword evidence="5" id="KW-0677">Repeat</keyword>
<keyword evidence="4" id="KW-0479">Metal-binding</keyword>
<feature type="compositionally biased region" description="Basic and acidic residues" evidence="13">
    <location>
        <begin position="2374"/>
        <end position="2384"/>
    </location>
</feature>
<dbReference type="SMART" id="SM00355">
    <property type="entry name" value="ZnF_C2H2"/>
    <property type="match status" value="16"/>
</dbReference>
<feature type="compositionally biased region" description="Polar residues" evidence="13">
    <location>
        <begin position="1808"/>
        <end position="1828"/>
    </location>
</feature>
<evidence type="ECO:0000256" key="3">
    <source>
        <dbReference type="ARBA" id="ARBA00022553"/>
    </source>
</evidence>
<feature type="region of interest" description="Disordered" evidence="13">
    <location>
        <begin position="2360"/>
        <end position="2384"/>
    </location>
</feature>
<dbReference type="PROSITE" id="PS50157">
    <property type="entry name" value="ZINC_FINGER_C2H2_2"/>
    <property type="match status" value="10"/>
</dbReference>
<evidence type="ECO:0000256" key="13">
    <source>
        <dbReference type="SAM" id="MobiDB-lite"/>
    </source>
</evidence>
<dbReference type="SUPFAM" id="SSF57667">
    <property type="entry name" value="beta-beta-alpha zinc fingers"/>
    <property type="match status" value="1"/>
</dbReference>